<protein>
    <submittedName>
        <fullName evidence="3">Expressed protein isoform A</fullName>
    </submittedName>
    <submittedName>
        <fullName evidence="4">Expressed protein isoform B</fullName>
    </submittedName>
</protein>
<evidence type="ECO:0000313" key="5">
    <source>
        <dbReference type="Proteomes" id="UP000239649"/>
    </source>
</evidence>
<feature type="region of interest" description="Disordered" evidence="2">
    <location>
        <begin position="1"/>
        <end position="67"/>
    </location>
</feature>
<evidence type="ECO:0000313" key="4">
    <source>
        <dbReference type="EMBL" id="PSC76050.1"/>
    </source>
</evidence>
<feature type="region of interest" description="Disordered" evidence="2">
    <location>
        <begin position="267"/>
        <end position="314"/>
    </location>
</feature>
<proteinExistence type="predicted"/>
<evidence type="ECO:0000256" key="2">
    <source>
        <dbReference type="SAM" id="MobiDB-lite"/>
    </source>
</evidence>
<dbReference type="EMBL" id="LHPF02000001">
    <property type="protein sequence ID" value="PSC76049.1"/>
    <property type="molecule type" value="Genomic_DNA"/>
</dbReference>
<feature type="compositionally biased region" description="Basic and acidic residues" evidence="2">
    <location>
        <begin position="268"/>
        <end position="283"/>
    </location>
</feature>
<feature type="region of interest" description="Disordered" evidence="2">
    <location>
        <begin position="419"/>
        <end position="449"/>
    </location>
</feature>
<dbReference type="OrthoDB" id="10678265at2759"/>
<dbReference type="Proteomes" id="UP000239649">
    <property type="component" value="Unassembled WGS sequence"/>
</dbReference>
<organism evidence="4 5">
    <name type="scientific">Micractinium conductrix</name>
    <dbReference type="NCBI Taxonomy" id="554055"/>
    <lineage>
        <taxon>Eukaryota</taxon>
        <taxon>Viridiplantae</taxon>
        <taxon>Chlorophyta</taxon>
        <taxon>core chlorophytes</taxon>
        <taxon>Trebouxiophyceae</taxon>
        <taxon>Chlorellales</taxon>
        <taxon>Chlorellaceae</taxon>
        <taxon>Chlorella clade</taxon>
        <taxon>Micractinium</taxon>
    </lineage>
</organism>
<feature type="coiled-coil region" evidence="1">
    <location>
        <begin position="541"/>
        <end position="569"/>
    </location>
</feature>
<reference evidence="4" key="2">
    <citation type="submission" date="2018-02" db="EMBL/GenBank/DDBJ databases">
        <authorList>
            <person name="Cohen D.B."/>
            <person name="Kent A.D."/>
        </authorList>
    </citation>
    <scope>NUCLEOTIDE SEQUENCE</scope>
    <source>
        <strain evidence="4">SAG 241.80</strain>
    </source>
</reference>
<keyword evidence="1" id="KW-0175">Coiled coil</keyword>
<gene>
    <name evidence="4" type="primary">g345</name>
    <name evidence="4" type="ORF">C2E20_0345</name>
</gene>
<feature type="compositionally biased region" description="Low complexity" evidence="2">
    <location>
        <begin position="40"/>
        <end position="54"/>
    </location>
</feature>
<feature type="compositionally biased region" description="Pro residues" evidence="2">
    <location>
        <begin position="292"/>
        <end position="302"/>
    </location>
</feature>
<reference evidence="4 5" key="1">
    <citation type="journal article" date="2018" name="Plant J.">
        <title>Genome sequences of Chlorella sorokiniana UTEX 1602 and Micractinium conductrix SAG 241.80: implications to maltose excretion by a green alga.</title>
        <authorList>
            <person name="Arriola M.B."/>
            <person name="Velmurugan N."/>
            <person name="Zhang Y."/>
            <person name="Plunkett M.H."/>
            <person name="Hondzo H."/>
            <person name="Barney B.M."/>
        </authorList>
    </citation>
    <scope>NUCLEOTIDE SEQUENCE [LARGE SCALE GENOMIC DNA]</scope>
    <source>
        <strain evidence="4 5">SAG 241.80</strain>
    </source>
</reference>
<dbReference type="EMBL" id="LHPF02000001">
    <property type="protein sequence ID" value="PSC76050.1"/>
    <property type="molecule type" value="Genomic_DNA"/>
</dbReference>
<evidence type="ECO:0000313" key="3">
    <source>
        <dbReference type="EMBL" id="PSC76049.1"/>
    </source>
</evidence>
<keyword evidence="5" id="KW-1185">Reference proteome</keyword>
<name>A0A2P6VPP0_9CHLO</name>
<feature type="compositionally biased region" description="Low complexity" evidence="2">
    <location>
        <begin position="428"/>
        <end position="439"/>
    </location>
</feature>
<sequence length="749" mass="79008">MRTKRKANAQLEEEQRQPQQPGRHGSGGGGDAPAEPWPAGQQRLPAMPQQQPQPGGRGGGGGDALAATRQEQLARLLGLETRQEQLARLLSPETRQEQLARLLSPETRQEQVARLLSPETRLQLLARLLSPETLARLPDQQPRQRGGHGGPLPLPGLKMANFALPLGDLEARQQEVPVPAPLPLGPSGLRLQLDLGSVMTAWGSVGGGAHPFQTRGTALVAAAASIPLTADLHATLAAAAQPSGAALPPPDAEAEARRAKEAAAAVARARDAARRAAQRKAEAPHAATAVPASPPAQPPPAAAAPAREQRATRTNAVVAQALRQLAQEEAQEEEAALEAATAVGPWRRQIAVAANAATHLRRPRRCGECTNCFSTREACLQPLQAPLALALDAFAAQARRQQEQEALAAAQAAALDVAPPAGSPAGGPPAASAASAAAGRVRRQQEQQALRQQTEAALAEAKAALLRGQHARLPYPQLVQLEHAADWVRSLHEMLLRAQLCFRYTRAAQLAQQLLAEHGRHQALRQQAEQACQAVAATVEAQQLAQAQAQQLQQLAHAQQQQLAHAQQQQLAQAVAAALEVQQQQAWHGLSQPSGVVHFGLFERPTLPNGYPLTTEAIVLQSGRGGAPLAPPPGFTKVAGAELAVRISELFRPLVTGEVRNLEGLLRLPGASEAEPGAPAGRLGFHSDGDGVQWITQRLGGAWGQVCLPLFAMAVLVGSAPAHPRTPGKKLFPSPYIPPSSCIFLFVPI</sequence>
<evidence type="ECO:0000256" key="1">
    <source>
        <dbReference type="SAM" id="Coils"/>
    </source>
</evidence>
<dbReference type="AlphaFoldDB" id="A0A2P6VPP0"/>
<accession>A0A2P6VPP0</accession>
<comment type="caution">
    <text evidence="4">The sequence shown here is derived from an EMBL/GenBank/DDBJ whole genome shotgun (WGS) entry which is preliminary data.</text>
</comment>